<dbReference type="EMBL" id="CP048739">
    <property type="protein sequence ID" value="QIB73304.1"/>
    <property type="molecule type" value="Genomic_DNA"/>
</dbReference>
<accession>A0A6C0UD82</accession>
<feature type="domain" description="Oxidoreductase molybdopterin-binding" evidence="1">
    <location>
        <begin position="225"/>
        <end position="364"/>
    </location>
</feature>
<evidence type="ECO:0000259" key="1">
    <source>
        <dbReference type="Pfam" id="PF00174"/>
    </source>
</evidence>
<dbReference type="RefSeq" id="WP_163485402.1">
    <property type="nucleotide sequence ID" value="NZ_CP048739.1"/>
</dbReference>
<dbReference type="InterPro" id="IPR036374">
    <property type="entry name" value="OxRdtase_Mopterin-bd_sf"/>
</dbReference>
<dbReference type="AlphaFoldDB" id="A0A6C0UD82"/>
<name>A0A6C0UD82_9EURY</name>
<dbReference type="CDD" id="cd00321">
    <property type="entry name" value="SO_family_Moco"/>
    <property type="match status" value="1"/>
</dbReference>
<protein>
    <submittedName>
        <fullName evidence="2">Molybdopterin-dependent oxidoreductase</fullName>
    </submittedName>
</protein>
<evidence type="ECO:0000313" key="3">
    <source>
        <dbReference type="Proteomes" id="UP000465846"/>
    </source>
</evidence>
<dbReference type="Gene3D" id="3.90.420.10">
    <property type="entry name" value="Oxidoreductase, molybdopterin-binding domain"/>
    <property type="match status" value="1"/>
</dbReference>
<reference evidence="2 3" key="1">
    <citation type="submission" date="2020-02" db="EMBL/GenBank/DDBJ databases">
        <title>Whole genome sequence of Halogeometricum borinquense strain wsp4.</title>
        <authorList>
            <person name="Verma D.K."/>
            <person name="Gopal K."/>
            <person name="Prasad E.S."/>
        </authorList>
    </citation>
    <scope>NUCLEOTIDE SEQUENCE [LARGE SCALE GENOMIC DNA]</scope>
    <source>
        <strain evidence="3">wsp4</strain>
    </source>
</reference>
<dbReference type="Pfam" id="PF00174">
    <property type="entry name" value="Oxidored_molyb"/>
    <property type="match status" value="1"/>
</dbReference>
<evidence type="ECO:0000313" key="2">
    <source>
        <dbReference type="EMBL" id="QIB73304.1"/>
    </source>
</evidence>
<dbReference type="Proteomes" id="UP000465846">
    <property type="component" value="Chromosome"/>
</dbReference>
<dbReference type="InterPro" id="IPR000572">
    <property type="entry name" value="OxRdtase_Mopterin-bd_dom"/>
</dbReference>
<organism evidence="2 3">
    <name type="scientific">Halogeometricum borinquense</name>
    <dbReference type="NCBI Taxonomy" id="60847"/>
    <lineage>
        <taxon>Archaea</taxon>
        <taxon>Methanobacteriati</taxon>
        <taxon>Methanobacteriota</taxon>
        <taxon>Stenosarchaea group</taxon>
        <taxon>Halobacteria</taxon>
        <taxon>Halobacteriales</taxon>
        <taxon>Haloferacaceae</taxon>
        <taxon>Halogeometricum</taxon>
    </lineage>
</organism>
<dbReference type="SUPFAM" id="SSF56524">
    <property type="entry name" value="Oxidoreductase molybdopterin-binding domain"/>
    <property type="match status" value="1"/>
</dbReference>
<dbReference type="PANTHER" id="PTHR43032">
    <property type="entry name" value="PROTEIN-METHIONINE-SULFOXIDE REDUCTASE"/>
    <property type="match status" value="1"/>
</dbReference>
<dbReference type="PANTHER" id="PTHR43032:SF2">
    <property type="entry name" value="BLL0505 PROTEIN"/>
    <property type="match status" value="1"/>
</dbReference>
<proteinExistence type="predicted"/>
<sequence>MTYGDVRRILARIEPPPRLVDWSILACVLFEVGSGVLSFGAGAPSHWPLFELHTVVGLTLVFLLCYKFRRIRRRVTDSDLWDRATGLSVLTAAVAVSSLATGVWWVLGGNVRILSYWNLLNLHVGLGLALVPLVVLHLSTRFRTPTRADFEGRRTALKYGSLLVGGALLLRAQELVNAALDTGGRTRRFTGSKPIERDGLAPEGDVGVGNASFPVTSWVADDPDPVDSESWRLRVRGLVESPLELSAEALTADADTDRRVLLDCTSGWYAERDWRGVSLGDVLDAAGVTEAGRWVTVRSVTGYRWSFPTDEAREMLLATHVGGERLTHGHGFPCRLVAPDRRGFQWIKWVDSIEVRRRRDPAQWVAVLVSGFD</sequence>
<dbReference type="GeneID" id="44078297"/>
<gene>
    <name evidence="2" type="ORF">G3I44_02810</name>
</gene>